<proteinExistence type="predicted"/>
<sequence>MMNEIEIKMFPASYGDSFLVTCKGEKQTHILIDMGFKGTYNKTIKKELKEISKEGGKLSLLVFTHVDEDHILGGIKFLEENGDVNSPKIIEVDEVWHNSYKHLQFEKKKLLQEKEELKESSEEMLTKIIQKGHGKENGVKEVSDISFEQAWTLVGALCKNGYTDRWNKTFNNQAVSVEKSDNTLRTVSINDEVKITIISPDEKKLKELDKAWESKLVELGFKDKIESNELMEDAFEIYMANFVDSKKKSRKVKKVSGEVDIDAIANQDFEPDHKPVNGSSIAFILELGEKKILFLGDSHSETIEQYLKEILTKSGQKRMYFDAVKISHHGSKHNTSKELLNLIETKNYIISTNGRGKNFYHPDIETLYRIISSNKEKKKKIIFNYKPTRLFNRINNQELQDNYNFEIEYTNDSTKGVINETTKIIIK</sequence>
<dbReference type="InterPro" id="IPR001279">
    <property type="entry name" value="Metallo-B-lactamas"/>
</dbReference>
<feature type="domain" description="Metallo-beta-lactamase" evidence="2">
    <location>
        <begin position="14"/>
        <end position="115"/>
    </location>
</feature>
<accession>A0A2C0EHP7</accession>
<dbReference type="InterPro" id="IPR052159">
    <property type="entry name" value="Competence_DNA_uptake"/>
</dbReference>
<dbReference type="GO" id="GO:0016787">
    <property type="term" value="F:hydrolase activity"/>
    <property type="evidence" value="ECO:0007669"/>
    <property type="project" value="UniProtKB-KW"/>
</dbReference>
<organism evidence="3 4">
    <name type="scientific">Bacillus cereus</name>
    <dbReference type="NCBI Taxonomy" id="1396"/>
    <lineage>
        <taxon>Bacteria</taxon>
        <taxon>Bacillati</taxon>
        <taxon>Bacillota</taxon>
        <taxon>Bacilli</taxon>
        <taxon>Bacillales</taxon>
        <taxon>Bacillaceae</taxon>
        <taxon>Bacillus</taxon>
        <taxon>Bacillus cereus group</taxon>
    </lineage>
</organism>
<protein>
    <submittedName>
        <fullName evidence="3">Zn-dependent hydrolase</fullName>
    </submittedName>
</protein>
<name>A0A2C0EHP7_BACCE</name>
<dbReference type="SUPFAM" id="SSF56281">
    <property type="entry name" value="Metallo-hydrolase/oxidoreductase"/>
    <property type="match status" value="1"/>
</dbReference>
<dbReference type="Pfam" id="PF00753">
    <property type="entry name" value="Lactamase_B"/>
    <property type="match status" value="1"/>
</dbReference>
<reference evidence="3 4" key="1">
    <citation type="submission" date="2017-09" db="EMBL/GenBank/DDBJ databases">
        <title>Large-scale bioinformatics analysis of Bacillus genomes uncovers conserved roles of natural products in bacterial physiology.</title>
        <authorList>
            <consortium name="Agbiome Team Llc"/>
            <person name="Bleich R.M."/>
            <person name="Grubbs K.J."/>
            <person name="Santa Maria K.C."/>
            <person name="Allen S.E."/>
            <person name="Farag S."/>
            <person name="Shank E.A."/>
            <person name="Bowers A."/>
        </authorList>
    </citation>
    <scope>NUCLEOTIDE SEQUENCE [LARGE SCALE GENOMIC DNA]</scope>
    <source>
        <strain evidence="3 4">AFS046104</strain>
    </source>
</reference>
<dbReference type="Gene3D" id="3.60.15.10">
    <property type="entry name" value="Ribonuclease Z/Hydroxyacylglutathione hydrolase-like"/>
    <property type="match status" value="1"/>
</dbReference>
<feature type="coiled-coil region" evidence="1">
    <location>
        <begin position="100"/>
        <end position="131"/>
    </location>
</feature>
<comment type="caution">
    <text evidence="3">The sequence shown here is derived from an EMBL/GenBank/DDBJ whole genome shotgun (WGS) entry which is preliminary data.</text>
</comment>
<dbReference type="Proteomes" id="UP000221438">
    <property type="component" value="Unassembled WGS sequence"/>
</dbReference>
<evidence type="ECO:0000256" key="1">
    <source>
        <dbReference type="SAM" id="Coils"/>
    </source>
</evidence>
<dbReference type="PANTHER" id="PTHR30619:SF1">
    <property type="entry name" value="RECOMBINATION PROTEIN 2"/>
    <property type="match status" value="1"/>
</dbReference>
<keyword evidence="3" id="KW-0378">Hydrolase</keyword>
<dbReference type="EMBL" id="NUJQ01000041">
    <property type="protein sequence ID" value="PGQ05935.1"/>
    <property type="molecule type" value="Genomic_DNA"/>
</dbReference>
<dbReference type="AlphaFoldDB" id="A0A2C0EHP7"/>
<evidence type="ECO:0000259" key="2">
    <source>
        <dbReference type="Pfam" id="PF00753"/>
    </source>
</evidence>
<dbReference type="InterPro" id="IPR036866">
    <property type="entry name" value="RibonucZ/Hydroxyglut_hydro"/>
</dbReference>
<evidence type="ECO:0000313" key="3">
    <source>
        <dbReference type="EMBL" id="PGQ05935.1"/>
    </source>
</evidence>
<dbReference type="PANTHER" id="PTHR30619">
    <property type="entry name" value="DNA INTERNALIZATION/COMPETENCE PROTEIN COMEC/REC2"/>
    <property type="match status" value="1"/>
</dbReference>
<gene>
    <name evidence="3" type="ORF">COA08_23585</name>
</gene>
<keyword evidence="1" id="KW-0175">Coiled coil</keyword>
<evidence type="ECO:0000313" key="4">
    <source>
        <dbReference type="Proteomes" id="UP000221438"/>
    </source>
</evidence>